<dbReference type="AlphaFoldDB" id="A0A1I0AA86"/>
<dbReference type="OrthoDB" id="142779at2157"/>
<reference evidence="4" key="1">
    <citation type="submission" date="2016-10" db="EMBL/GenBank/DDBJ databases">
        <authorList>
            <person name="Varghese N."/>
            <person name="Submissions S."/>
        </authorList>
    </citation>
    <scope>NUCLEOTIDE SEQUENCE [LARGE SCALE GENOMIC DNA]</scope>
    <source>
        <strain evidence="4">SLH 33</strain>
    </source>
</reference>
<feature type="coiled-coil region" evidence="1">
    <location>
        <begin position="64"/>
        <end position="98"/>
    </location>
</feature>
<gene>
    <name evidence="3" type="ORF">SAMN04488587_1523</name>
</gene>
<evidence type="ECO:0000313" key="4">
    <source>
        <dbReference type="Proteomes" id="UP000243338"/>
    </source>
</evidence>
<accession>A0A1I0AA86</accession>
<keyword evidence="1" id="KW-0175">Coiled coil</keyword>
<keyword evidence="4" id="KW-1185">Reference proteome</keyword>
<dbReference type="Proteomes" id="UP000243338">
    <property type="component" value="Unassembled WGS sequence"/>
</dbReference>
<organism evidence="3 4">
    <name type="scientific">Methanococcoides vulcani</name>
    <dbReference type="NCBI Taxonomy" id="1353158"/>
    <lineage>
        <taxon>Archaea</taxon>
        <taxon>Methanobacteriati</taxon>
        <taxon>Methanobacteriota</taxon>
        <taxon>Stenosarchaea group</taxon>
        <taxon>Methanomicrobia</taxon>
        <taxon>Methanosarcinales</taxon>
        <taxon>Methanosarcinaceae</taxon>
        <taxon>Methanococcoides</taxon>
    </lineage>
</organism>
<evidence type="ECO:0000256" key="1">
    <source>
        <dbReference type="SAM" id="Coils"/>
    </source>
</evidence>
<evidence type="ECO:0000313" key="3">
    <source>
        <dbReference type="EMBL" id="SES91062.1"/>
    </source>
</evidence>
<feature type="region of interest" description="Disordered" evidence="2">
    <location>
        <begin position="101"/>
        <end position="120"/>
    </location>
</feature>
<feature type="compositionally biased region" description="Basic and acidic residues" evidence="2">
    <location>
        <begin position="101"/>
        <end position="114"/>
    </location>
</feature>
<proteinExistence type="predicted"/>
<evidence type="ECO:0000256" key="2">
    <source>
        <dbReference type="SAM" id="MobiDB-lite"/>
    </source>
</evidence>
<dbReference type="EMBL" id="FOHQ01000004">
    <property type="protein sequence ID" value="SES91062.1"/>
    <property type="molecule type" value="Genomic_DNA"/>
</dbReference>
<name>A0A1I0AA86_9EURY</name>
<dbReference type="RefSeq" id="WP_091690014.1">
    <property type="nucleotide sequence ID" value="NZ_CAAGSJ010000002.1"/>
</dbReference>
<sequence>MEIAVKYLSGDETAREQIEDYLKTLQDDKPEIVETVQKVIKVLPVPESIEAVDDEYGEQRVLSYEELVESNELSNKKIDELKEEINRLRNQQLNHNIQMEKMKVKPSESEKEPSKTTAKKSVSTDMVKRFDLINEYHGRYLKKKFFDSLVHYRPYRIIASSNVGELMKMKWKNGEVVVCDTRTGIKMVNEGFCEELGAKDIQEHRFHIKLQYDGIWVVSEVSGVKGCRIMKKTDYSKCQALAKDGV</sequence>
<protein>
    <submittedName>
        <fullName evidence="3">Uncharacterized protein</fullName>
    </submittedName>
</protein>